<protein>
    <submittedName>
        <fullName evidence="1">Uncharacterized protein</fullName>
    </submittedName>
</protein>
<dbReference type="Proteomes" id="UP000828941">
    <property type="component" value="Chromosome 14"/>
</dbReference>
<organism evidence="1 2">
    <name type="scientific">Bauhinia variegata</name>
    <name type="common">Purple orchid tree</name>
    <name type="synonym">Phanera variegata</name>
    <dbReference type="NCBI Taxonomy" id="167791"/>
    <lineage>
        <taxon>Eukaryota</taxon>
        <taxon>Viridiplantae</taxon>
        <taxon>Streptophyta</taxon>
        <taxon>Embryophyta</taxon>
        <taxon>Tracheophyta</taxon>
        <taxon>Spermatophyta</taxon>
        <taxon>Magnoliopsida</taxon>
        <taxon>eudicotyledons</taxon>
        <taxon>Gunneridae</taxon>
        <taxon>Pentapetalae</taxon>
        <taxon>rosids</taxon>
        <taxon>fabids</taxon>
        <taxon>Fabales</taxon>
        <taxon>Fabaceae</taxon>
        <taxon>Cercidoideae</taxon>
        <taxon>Cercideae</taxon>
        <taxon>Bauhiniinae</taxon>
        <taxon>Bauhinia</taxon>
    </lineage>
</organism>
<reference evidence="1 2" key="1">
    <citation type="journal article" date="2022" name="DNA Res.">
        <title>Chromosomal-level genome assembly of the orchid tree Bauhinia variegata (Leguminosae; Cercidoideae) supports the allotetraploid origin hypothesis of Bauhinia.</title>
        <authorList>
            <person name="Zhong Y."/>
            <person name="Chen Y."/>
            <person name="Zheng D."/>
            <person name="Pang J."/>
            <person name="Liu Y."/>
            <person name="Luo S."/>
            <person name="Meng S."/>
            <person name="Qian L."/>
            <person name="Wei D."/>
            <person name="Dai S."/>
            <person name="Zhou R."/>
        </authorList>
    </citation>
    <scope>NUCLEOTIDE SEQUENCE [LARGE SCALE GENOMIC DNA]</scope>
    <source>
        <strain evidence="1">BV-YZ2020</strain>
    </source>
</reference>
<keyword evidence="2" id="KW-1185">Reference proteome</keyword>
<evidence type="ECO:0000313" key="2">
    <source>
        <dbReference type="Proteomes" id="UP000828941"/>
    </source>
</evidence>
<gene>
    <name evidence="1" type="ORF">L6164_036332</name>
</gene>
<proteinExistence type="predicted"/>
<accession>A0ACB9KGP9</accession>
<evidence type="ECO:0000313" key="1">
    <source>
        <dbReference type="EMBL" id="KAI4296368.1"/>
    </source>
</evidence>
<name>A0ACB9KGP9_BAUVA</name>
<comment type="caution">
    <text evidence="1">The sequence shown here is derived from an EMBL/GenBank/DDBJ whole genome shotgun (WGS) entry which is preliminary data.</text>
</comment>
<dbReference type="EMBL" id="CM039439">
    <property type="protein sequence ID" value="KAI4296368.1"/>
    <property type="molecule type" value="Genomic_DNA"/>
</dbReference>
<sequence length="327" mass="37299">MSPKSFRCFSFTASRDWFYRYSFGNAGLRSVATVFGDGTEMHCWVPKSRKPLKPNLFLVHGFGANAMWQYGEHLKHFISHFNVYVPDLLFFGKSFTTRPERTESFQAVCMKKLMDIHGVRRTSMVGISYGGFVAYSVAAQFPEAVEKLVLCCAGVCLEEKDMKDGLFNVSSLEEASSILLPQTAEKLKELMNFSFVRPVRGVPNWFLSDFIHVMCSDYVTEKRELLETILKDRKLSNLPKITQHTLIIWGEQDKIFPLELGNRLKRHVGESAELVTIKNAGHAVNLEKPREFAKHLKDFLIDSESPSSSAPSFMDQIQKKFDLSSRK</sequence>